<comment type="function">
    <text evidence="18">Core subunit of the mitochondrial membrane respiratory chain NADH dehydrogenase (Complex I) which catalyzes electron transfer from NADH through the respiratory chain, using ubiquinone as an electron acceptor. Essential for the catalytic activity and assembly of complex I.</text>
</comment>
<evidence type="ECO:0000256" key="8">
    <source>
        <dbReference type="ARBA" id="ARBA00022692"/>
    </source>
</evidence>
<comment type="similarity">
    <text evidence="3 18">Belongs to the complex I subunit 2 family.</text>
</comment>
<geneLocation type="mitochondrion" evidence="20"/>
<evidence type="ECO:0000256" key="15">
    <source>
        <dbReference type="ARBA" id="ARBA00023128"/>
    </source>
</evidence>
<dbReference type="PANTHER" id="PTHR46552:SF1">
    <property type="entry name" value="NADH-UBIQUINONE OXIDOREDUCTASE CHAIN 2"/>
    <property type="match status" value="1"/>
</dbReference>
<evidence type="ECO:0000256" key="12">
    <source>
        <dbReference type="ARBA" id="ARBA00022989"/>
    </source>
</evidence>
<name>M4GWF9_9ORTH</name>
<evidence type="ECO:0000256" key="1">
    <source>
        <dbReference type="ARBA" id="ARBA00003257"/>
    </source>
</evidence>
<dbReference type="GO" id="GO:0008137">
    <property type="term" value="F:NADH dehydrogenase (ubiquinone) activity"/>
    <property type="evidence" value="ECO:0007669"/>
    <property type="project" value="UniProtKB-EC"/>
</dbReference>
<dbReference type="AlphaFoldDB" id="M4GWF9"/>
<evidence type="ECO:0000256" key="2">
    <source>
        <dbReference type="ARBA" id="ARBA00004448"/>
    </source>
</evidence>
<sequence length="343" mass="39767">MNNNYKLLFLSTLLMGTILSISSNSWIGVWMGLEINLLSFIPMLTDNNDKMINESSIKYFIIQAMTSTMLLFSILLIQMKMPMMWENNQISSMMISSSLFMKIGAAPFHFWLPEVMSTSSWNNCLILMTWQKIAPMMVMSYFMKMEKFYFFVILMSTFIGAMGGLNQTSMRQMMAYSSISHIGWMIMSMILGENNWEMYFIIYSTLSITMIMVFKKMNLFYINQMMMTKNLKTEIKSMMFLSLLSIGGLPPFIGFLPKWMVIQSMLSMKMTTMAMITVILTMLTLYYYVRISFSGLILSYSDTLWIFKKKTKQANLTLSSMNMISMLGLMLTSTLMNLMKDLS</sequence>
<evidence type="ECO:0000313" key="20">
    <source>
        <dbReference type="EMBL" id="AFG73191.1"/>
    </source>
</evidence>
<comment type="catalytic activity">
    <reaction evidence="17 18">
        <text>a ubiquinone + NADH + 5 H(+)(in) = a ubiquinol + NAD(+) + 4 H(+)(out)</text>
        <dbReference type="Rhea" id="RHEA:29091"/>
        <dbReference type="Rhea" id="RHEA-COMP:9565"/>
        <dbReference type="Rhea" id="RHEA-COMP:9566"/>
        <dbReference type="ChEBI" id="CHEBI:15378"/>
        <dbReference type="ChEBI" id="CHEBI:16389"/>
        <dbReference type="ChEBI" id="CHEBI:17976"/>
        <dbReference type="ChEBI" id="CHEBI:57540"/>
        <dbReference type="ChEBI" id="CHEBI:57945"/>
        <dbReference type="EC" id="7.1.1.2"/>
    </reaction>
</comment>
<feature type="transmembrane region" description="Helical" evidence="18">
    <location>
        <begin position="198"/>
        <end position="214"/>
    </location>
</feature>
<evidence type="ECO:0000256" key="17">
    <source>
        <dbReference type="ARBA" id="ARBA00049551"/>
    </source>
</evidence>
<keyword evidence="16 18" id="KW-0472">Membrane</keyword>
<evidence type="ECO:0000256" key="3">
    <source>
        <dbReference type="ARBA" id="ARBA00007012"/>
    </source>
</evidence>
<keyword evidence="14 18" id="KW-0830">Ubiquinone</keyword>
<keyword evidence="15 18" id="KW-0496">Mitochondrion</keyword>
<keyword evidence="6" id="KW-0813">Transport</keyword>
<keyword evidence="8 18" id="KW-0812">Transmembrane</keyword>
<feature type="domain" description="NADH:quinone oxidoreductase/Mrp antiporter transmembrane" evidence="19">
    <location>
        <begin position="23"/>
        <end position="284"/>
    </location>
</feature>
<dbReference type="InterPro" id="IPR003917">
    <property type="entry name" value="NADH_UbQ_OxRdtase_chain2"/>
</dbReference>
<evidence type="ECO:0000256" key="4">
    <source>
        <dbReference type="ARBA" id="ARBA00012944"/>
    </source>
</evidence>
<dbReference type="PRINTS" id="PR01436">
    <property type="entry name" value="NADHDHGNASE2"/>
</dbReference>
<evidence type="ECO:0000259" key="19">
    <source>
        <dbReference type="Pfam" id="PF00361"/>
    </source>
</evidence>
<feature type="transmembrane region" description="Helical" evidence="18">
    <location>
        <begin position="321"/>
        <end position="339"/>
    </location>
</feature>
<feature type="transmembrane region" description="Helical" evidence="18">
    <location>
        <begin position="59"/>
        <end position="78"/>
    </location>
</feature>
<reference evidence="20" key="1">
    <citation type="submission" date="2011-12" db="EMBL/GenBank/DDBJ databases">
        <title>Molecular evolution and phylogenetic analysis of some species of orthoptera based on complete mitochondrial ND2 gene.</title>
        <authorList>
            <person name="Bai J."/>
            <person name="Huang Y."/>
        </authorList>
    </citation>
    <scope>NUCLEOTIDE SEQUENCE</scope>
</reference>
<evidence type="ECO:0000256" key="6">
    <source>
        <dbReference type="ARBA" id="ARBA00022448"/>
    </source>
</evidence>
<feature type="transmembrane region" description="Helical" evidence="18">
    <location>
        <begin position="235"/>
        <end position="253"/>
    </location>
</feature>
<dbReference type="InterPro" id="IPR001750">
    <property type="entry name" value="ND/Mrp_TM"/>
</dbReference>
<dbReference type="EC" id="7.1.1.2" evidence="4 18"/>
<evidence type="ECO:0000256" key="10">
    <source>
        <dbReference type="ARBA" id="ARBA00022967"/>
    </source>
</evidence>
<evidence type="ECO:0000256" key="14">
    <source>
        <dbReference type="ARBA" id="ARBA00023075"/>
    </source>
</evidence>
<evidence type="ECO:0000256" key="5">
    <source>
        <dbReference type="ARBA" id="ARBA00021008"/>
    </source>
</evidence>
<dbReference type="GO" id="GO:0005743">
    <property type="term" value="C:mitochondrial inner membrane"/>
    <property type="evidence" value="ECO:0007669"/>
    <property type="project" value="UniProtKB-SubCell"/>
</dbReference>
<protein>
    <recommendedName>
        <fullName evidence="5 18">NADH-ubiquinone oxidoreductase chain 2</fullName>
        <ecNumber evidence="4 18">7.1.1.2</ecNumber>
    </recommendedName>
</protein>
<dbReference type="GO" id="GO:0006120">
    <property type="term" value="P:mitochondrial electron transport, NADH to ubiquinone"/>
    <property type="evidence" value="ECO:0007669"/>
    <property type="project" value="InterPro"/>
</dbReference>
<evidence type="ECO:0000256" key="7">
    <source>
        <dbReference type="ARBA" id="ARBA00022660"/>
    </source>
</evidence>
<dbReference type="Pfam" id="PF00361">
    <property type="entry name" value="Proton_antipo_M"/>
    <property type="match status" value="1"/>
</dbReference>
<evidence type="ECO:0000256" key="9">
    <source>
        <dbReference type="ARBA" id="ARBA00022792"/>
    </source>
</evidence>
<evidence type="ECO:0000256" key="13">
    <source>
        <dbReference type="ARBA" id="ARBA00023027"/>
    </source>
</evidence>
<keyword evidence="7 18" id="KW-0679">Respiratory chain</keyword>
<feature type="transmembrane region" description="Helical" evidence="18">
    <location>
        <begin position="90"/>
        <end position="112"/>
    </location>
</feature>
<feature type="transmembrane region" description="Helical" evidence="18">
    <location>
        <begin position="173"/>
        <end position="192"/>
    </location>
</feature>
<keyword evidence="11 18" id="KW-0249">Electron transport</keyword>
<organism evidence="20">
    <name type="scientific">Carsula yunnana</name>
    <dbReference type="NCBI Taxonomy" id="356174"/>
    <lineage>
        <taxon>Eukaryota</taxon>
        <taxon>Metazoa</taxon>
        <taxon>Ecdysozoa</taxon>
        <taxon>Arthropoda</taxon>
        <taxon>Hexapoda</taxon>
        <taxon>Insecta</taxon>
        <taxon>Pterygota</taxon>
        <taxon>Neoptera</taxon>
        <taxon>Polyneoptera</taxon>
        <taxon>Orthoptera</taxon>
        <taxon>Caelifera</taxon>
        <taxon>Acrididea</taxon>
        <taxon>Acridomorpha</taxon>
        <taxon>Acridoidea</taxon>
        <taxon>Acrididae</taxon>
        <taxon>Catantopinae</taxon>
        <taxon>Carsula</taxon>
    </lineage>
</organism>
<evidence type="ECO:0000256" key="11">
    <source>
        <dbReference type="ARBA" id="ARBA00022982"/>
    </source>
</evidence>
<feature type="transmembrane region" description="Helical" evidence="18">
    <location>
        <begin position="148"/>
        <end position="166"/>
    </location>
</feature>
<accession>M4GWF9</accession>
<feature type="non-terminal residue" evidence="20">
    <location>
        <position position="343"/>
    </location>
</feature>
<dbReference type="InterPro" id="IPR050175">
    <property type="entry name" value="Complex_I_Subunit_2"/>
</dbReference>
<keyword evidence="12 18" id="KW-1133">Transmembrane helix</keyword>
<keyword evidence="13 18" id="KW-0520">NAD</keyword>
<keyword evidence="10 18" id="KW-1278">Translocase</keyword>
<dbReference type="PANTHER" id="PTHR46552">
    <property type="entry name" value="NADH-UBIQUINONE OXIDOREDUCTASE CHAIN 2"/>
    <property type="match status" value="1"/>
</dbReference>
<evidence type="ECO:0000256" key="18">
    <source>
        <dbReference type="RuleBase" id="RU003403"/>
    </source>
</evidence>
<evidence type="ECO:0000256" key="16">
    <source>
        <dbReference type="ARBA" id="ARBA00023136"/>
    </source>
</evidence>
<dbReference type="EMBL" id="JQ283273">
    <property type="protein sequence ID" value="AFG73191.1"/>
    <property type="molecule type" value="Genomic_DNA"/>
</dbReference>
<feature type="transmembrane region" description="Helical" evidence="18">
    <location>
        <begin position="273"/>
        <end position="300"/>
    </location>
</feature>
<comment type="function">
    <text evidence="1">Core subunit of the mitochondrial membrane respiratory chain NADH dehydrogenase (Complex I) that is believed to belong to the minimal assembly required for catalysis. Complex I functions in the transfer of electrons from NADH to the respiratory chain. The immediate electron acceptor for the enzyme is believed to be ubiquinone.</text>
</comment>
<proteinExistence type="inferred from homology"/>
<keyword evidence="9 18" id="KW-0999">Mitochondrion inner membrane</keyword>
<comment type="subcellular location">
    <subcellularLocation>
        <location evidence="2 18">Mitochondrion inner membrane</location>
        <topology evidence="2 18">Multi-pass membrane protein</topology>
    </subcellularLocation>
</comment>